<organism evidence="2 3">
    <name type="scientific">Cuscuta australis</name>
    <dbReference type="NCBI Taxonomy" id="267555"/>
    <lineage>
        <taxon>Eukaryota</taxon>
        <taxon>Viridiplantae</taxon>
        <taxon>Streptophyta</taxon>
        <taxon>Embryophyta</taxon>
        <taxon>Tracheophyta</taxon>
        <taxon>Spermatophyta</taxon>
        <taxon>Magnoliopsida</taxon>
        <taxon>eudicotyledons</taxon>
        <taxon>Gunneridae</taxon>
        <taxon>Pentapetalae</taxon>
        <taxon>asterids</taxon>
        <taxon>lamiids</taxon>
        <taxon>Solanales</taxon>
        <taxon>Convolvulaceae</taxon>
        <taxon>Cuscuteae</taxon>
        <taxon>Cuscuta</taxon>
        <taxon>Cuscuta subgen. Grammica</taxon>
        <taxon>Cuscuta sect. Cleistogrammica</taxon>
    </lineage>
</organism>
<dbReference type="PANTHER" id="PTHR13318:SF148">
    <property type="entry name" value="F-BOX PROTEIN MAX2"/>
    <property type="match status" value="1"/>
</dbReference>
<name>A0A328DB26_9ASTE</name>
<keyword evidence="3" id="KW-1185">Reference proteome</keyword>
<gene>
    <name evidence="2" type="ORF">DM860_008840</name>
</gene>
<evidence type="ECO:0000313" key="2">
    <source>
        <dbReference type="EMBL" id="RAL41658.1"/>
    </source>
</evidence>
<dbReference type="Gene3D" id="1.20.1280.50">
    <property type="match status" value="1"/>
</dbReference>
<accession>A0A328DB26</accession>
<dbReference type="CDD" id="cd22159">
    <property type="entry name" value="F-box_AtTIR1-like"/>
    <property type="match status" value="1"/>
</dbReference>
<dbReference type="GO" id="GO:0031146">
    <property type="term" value="P:SCF-dependent proteasomal ubiquitin-dependent protein catabolic process"/>
    <property type="evidence" value="ECO:0007669"/>
    <property type="project" value="TreeGrafter"/>
</dbReference>
<sequence>MASSPSSTPSIIVSHLIATSINDLPDVILSNVIAAITDVRARNSAALVCRKWLVLERSTRASLTLRGNVRDLIMLPTCFRSVTHLDLSLLSPWGHPLLSPATSEAAIDTDPTLIAHLLLHAFPSINSLKLYARNLSSLQPLASQWPQLGKVTLVRWHQRPQLSSGEEFSSFFSECSNLVSLDLSAFYCWTDDIPPSLESHPRVSENLTTLNLLNPSFSEGFKSDEITAIAKSCPNLKEFRAACMFDPRYIGYVGDEALISIATKCPNLAVLHLADTSALCSTRGDPSDDGFTNEQARINIPTLIEVFSSLSLLEELALDLCNSVRDSGPAFEILGSKCPRLKSLKLGQFHGVSIPVEWKLDGVALCHRLRSLSIRSPGDLDDIGLIAIGRGCSRLSRFEIQGCKKITMKGMRTVASLLRKTLVDVKISCCKNLSARASLKALEPIEDTIQRLHIDCVWDSVEELPDCSNGGGLEFNLRGTHGDGDEDEELCNRKKKVKYSYDLNRLYEEMNGHGKTWDKLSYLSLWIGVGDLLTPLPNAGLENCPNLEEMRIKVEGDGRLLSKPSNREFGLTTLLCYPKLSKMHLDCGDVIGYAHTAPAGHMDLSLWERFYLMGIGNLRLSQLDYWPAQDRDVNQRSLTLPAAGLIQQCLTLRKLFIHGTTHEHFLRFFLHTPHLRDVQLREDYYPAPESDMSTEIREDSLSRFEAELNRRQISD</sequence>
<dbReference type="SMART" id="SM00367">
    <property type="entry name" value="LRR_CC"/>
    <property type="match status" value="2"/>
</dbReference>
<dbReference type="PANTHER" id="PTHR13318">
    <property type="entry name" value="PARTNER OF PAIRED, ISOFORM B-RELATED"/>
    <property type="match status" value="1"/>
</dbReference>
<evidence type="ECO:0000313" key="3">
    <source>
        <dbReference type="Proteomes" id="UP000249390"/>
    </source>
</evidence>
<feature type="domain" description="COI1 F-box" evidence="1">
    <location>
        <begin position="24"/>
        <end position="61"/>
    </location>
</feature>
<dbReference type="GO" id="GO:0019005">
    <property type="term" value="C:SCF ubiquitin ligase complex"/>
    <property type="evidence" value="ECO:0007669"/>
    <property type="project" value="TreeGrafter"/>
</dbReference>
<dbReference type="SUPFAM" id="SSF52047">
    <property type="entry name" value="RNI-like"/>
    <property type="match status" value="1"/>
</dbReference>
<dbReference type="FunFam" id="1.20.1280.50:FF:000023">
    <property type="entry name" value="F-box/LRR-repeat protein 4"/>
    <property type="match status" value="1"/>
</dbReference>
<proteinExistence type="predicted"/>
<dbReference type="InterPro" id="IPR006553">
    <property type="entry name" value="Leu-rich_rpt_Cys-con_subtyp"/>
</dbReference>
<dbReference type="InterPro" id="IPR032675">
    <property type="entry name" value="LRR_dom_sf"/>
</dbReference>
<comment type="caution">
    <text evidence="2">The sequence shown here is derived from an EMBL/GenBank/DDBJ whole genome shotgun (WGS) entry which is preliminary data.</text>
</comment>
<dbReference type="Gene3D" id="3.80.10.10">
    <property type="entry name" value="Ribonuclease Inhibitor"/>
    <property type="match status" value="1"/>
</dbReference>
<dbReference type="GO" id="GO:0005634">
    <property type="term" value="C:nucleus"/>
    <property type="evidence" value="ECO:0007669"/>
    <property type="project" value="TreeGrafter"/>
</dbReference>
<dbReference type="Pfam" id="PF18511">
    <property type="entry name" value="F-box_5"/>
    <property type="match status" value="1"/>
</dbReference>
<dbReference type="Proteomes" id="UP000249390">
    <property type="component" value="Unassembled WGS sequence"/>
</dbReference>
<dbReference type="AlphaFoldDB" id="A0A328DB26"/>
<protein>
    <recommendedName>
        <fullName evidence="1">COI1 F-box domain-containing protein</fullName>
    </recommendedName>
</protein>
<dbReference type="InterPro" id="IPR041567">
    <property type="entry name" value="COI1_F-box"/>
</dbReference>
<reference evidence="2 3" key="1">
    <citation type="submission" date="2018-06" db="EMBL/GenBank/DDBJ databases">
        <title>The Genome of Cuscuta australis (Dodder) Provides Insight into the Evolution of Plant Parasitism.</title>
        <authorList>
            <person name="Liu H."/>
        </authorList>
    </citation>
    <scope>NUCLEOTIDE SEQUENCE [LARGE SCALE GENOMIC DNA]</scope>
    <source>
        <strain evidence="3">cv. Yunnan</strain>
        <tissue evidence="2">Vines</tissue>
    </source>
</reference>
<evidence type="ECO:0000259" key="1">
    <source>
        <dbReference type="Pfam" id="PF18511"/>
    </source>
</evidence>
<dbReference type="EMBL" id="NQVE01000183">
    <property type="protein sequence ID" value="RAL41658.1"/>
    <property type="molecule type" value="Genomic_DNA"/>
</dbReference>